<evidence type="ECO:0000313" key="2">
    <source>
        <dbReference type="Proteomes" id="UP001632038"/>
    </source>
</evidence>
<sequence length="39" mass="4391">MLGTLADIRESEIEYIFYKYILHGSPNCHCLAIVLFCGG</sequence>
<keyword evidence="2" id="KW-1185">Reference proteome</keyword>
<comment type="caution">
    <text evidence="1">The sequence shown here is derived from an EMBL/GenBank/DDBJ whole genome shotgun (WGS) entry which is preliminary data.</text>
</comment>
<dbReference type="Proteomes" id="UP001632038">
    <property type="component" value="Unassembled WGS sequence"/>
</dbReference>
<reference evidence="2" key="1">
    <citation type="journal article" date="2024" name="IScience">
        <title>Strigolactones Initiate the Formation of Haustorium-like Structures in Castilleja.</title>
        <authorList>
            <person name="Buerger M."/>
            <person name="Peterson D."/>
            <person name="Chory J."/>
        </authorList>
    </citation>
    <scope>NUCLEOTIDE SEQUENCE [LARGE SCALE GENOMIC DNA]</scope>
</reference>
<name>A0ABD3ECQ7_9LAMI</name>
<proteinExistence type="predicted"/>
<protein>
    <submittedName>
        <fullName evidence="1">Uncharacterized protein</fullName>
    </submittedName>
</protein>
<evidence type="ECO:0000313" key="1">
    <source>
        <dbReference type="EMBL" id="KAL3652176.1"/>
    </source>
</evidence>
<gene>
    <name evidence="1" type="ORF">CASFOL_001857</name>
</gene>
<dbReference type="EMBL" id="JAVIJP010000005">
    <property type="protein sequence ID" value="KAL3652176.1"/>
    <property type="molecule type" value="Genomic_DNA"/>
</dbReference>
<accession>A0ABD3ECQ7</accession>
<dbReference type="AlphaFoldDB" id="A0ABD3ECQ7"/>
<organism evidence="1 2">
    <name type="scientific">Castilleja foliolosa</name>
    <dbReference type="NCBI Taxonomy" id="1961234"/>
    <lineage>
        <taxon>Eukaryota</taxon>
        <taxon>Viridiplantae</taxon>
        <taxon>Streptophyta</taxon>
        <taxon>Embryophyta</taxon>
        <taxon>Tracheophyta</taxon>
        <taxon>Spermatophyta</taxon>
        <taxon>Magnoliopsida</taxon>
        <taxon>eudicotyledons</taxon>
        <taxon>Gunneridae</taxon>
        <taxon>Pentapetalae</taxon>
        <taxon>asterids</taxon>
        <taxon>lamiids</taxon>
        <taxon>Lamiales</taxon>
        <taxon>Orobanchaceae</taxon>
        <taxon>Pedicularideae</taxon>
        <taxon>Castillejinae</taxon>
        <taxon>Castilleja</taxon>
    </lineage>
</organism>